<name>A0AAV9IIT7_9RHOD</name>
<evidence type="ECO:0000313" key="2">
    <source>
        <dbReference type="EMBL" id="KAK4527224.1"/>
    </source>
</evidence>
<comment type="caution">
    <text evidence="2">The sequence shown here is derived from an EMBL/GenBank/DDBJ whole genome shotgun (WGS) entry which is preliminary data.</text>
</comment>
<dbReference type="EMBL" id="JANCYU010000049">
    <property type="protein sequence ID" value="KAK4527224.1"/>
    <property type="molecule type" value="Genomic_DNA"/>
</dbReference>
<sequence length="2933" mass="341686">MSSLNSFVTETLSKHLDKFLEDINPNQLHFHLWRGKVSLSNVQLKTSPWNSLLHPVGLVLSKGTIDSIEFSLFQSQSSLSIVVKGLHLTLEHQTVEQGSLDEGVVPILSAFEWNKTLSLWKTELGSFLAALVSLTVEDVRISLEYKVQNDQRSQLVFVMDNLQVVDEETNSPVLMNSGRSTEGEIDLGLSVSKSIYLTQVELFHVDPPEISRKSLLSLISCRLALNVMIQAQEFSLSCSIVCPFSLVFHLDLGSLWKLLDTFREFPLAVNKLKAKHYVRTTCEATSPWIEKWKWITHLMIIQYIRPMRTYYCIYRACCFRWLRLQLLQDQFENYRLSFIQTCFLYRMERLFPKQCMEYLQLCRDLAAGMEEQGPLGVFSLIDEEQLKRIFRSCCFFQSSSSHPLLSKPTIALTCYFEQGIDVHLDSFLCHLDRCHVEWLNSEREEKLLVTSGQLSLSRTSLLGTSSVQPCWDRIIASDEENNTNWIQLEYRMQHEEPFSGYLTLEVCGIQIVVQPSLFSYFRSIMMHDRSSCWKEEESTVVQLMDWLTRKNSFYSLFHDVWIAYQPRSSLDYFLWETGSISIQLCRWDISFGVSSNQYSMEYLSLSWDSVELQKLNNSLDCMGILSSIDNICIVHKWTRVGTRETRSRNLLQFMSPIEFTWSRDSNSCVENYQIAFGKLQVAILSEDWPFLYHFLRNDYHLVDFSLDDKLSLLSLPCCQLEWKHCNVHYGTVLEFITFSSLSLHLDEQCFVVLECSGNQQQQQQHLEEDSFQGIEVQRNEQAYEATISLQSMYVDIYPLLKCLERCSQLLLGAELNNDLLPQRKTTNSTSHSLDWICGYVVVIEKLHICCSYPAIFPYYHLLLEKIRFTSSHKKDVAWKLVVFSVILKRDTNKDEELDRLSSSFTMISSRRSKQAEALLHCMIPCMDIQLTMEDVESFMALGVYVLQIYKPWKSNHTSNNQDNLSKHSPISSFLVELKQLHFHGILCGQEELDIICHQVSGEYRDASMLDPLQDETFWYISKNEEYSLDKRFWFQLPWWSIETRDSSHVLFSFESQSVFYHSLVIRPSELLLEIASWKIHVDSCFLSTLASMICWWKQQVAFITAWGDDQEPANDRSTPPLIHSTTIFRFILHYVSISLTSSCCHSNDTKQRCLWEIRRWMMEYRRPKEEEIKEEYLMYFREILCTMESGPSIWQHPSNGKSLMLSIVPGLNELDTCKKDQGIHLAYHHRQGQWKCTVALKTIQLQWNLPIFQLCLDFQKSALNMMQRIQQLSGFPSPKNPQLQSQTDCSVNIQISTIRGCCWECNDSETSPLLILQATWKHLKIVSSLSDILVMVDVTCRQWKMDLESIAMEEAVQGSLCQGNEANRNNSNNNNNNNSSSNNSLASDYYYSDRSTSSSYYGYPTSKRHSHSMFKLENISVQCALRQPPSLAVRIGKLAVYFSFQRWKLVERWLNSWLPPSRNSNQPPQLVIPRIQLSLMQAQFIGIDEDEYQGFPLCRVGISSGHLQCHSDGGRLDLRIYVEIYNPIHLALEPLIEEWNTCLHFSIQRDKPPSHGLAYFASHLSLSYEDIYFDSGKLQVNLNPPMIATIYRLWSSFRRHWPMNSAGHSSLFSISNTTGDIVELYKDSDHHMLLQQIQDGQTVPLVVEQQLQLLLLLPQRHFYLSCGPASLFVRIDLALDGTGKRCFPVIKDGYENDIFLVVEKHVSGLHTLLEIRSNYFLQNDCDRPLWLWISNQEMCLSSGEKRNIPLRYLCNADSVIRWSFDVSSESYSSASLSLGKWLNDCLHLPDYLVELKGNEEERAFIYCVVQGRTEWNIRHKDDDVVIQLKPLQCIKNYLGIDIYVKGDNSLVCLEEEWSCVAHKGRYWTYSMKSGDDSCYCCCCCIRWTYLDEIYEMTVEWNNKKRKYQSRCTLVNREGRNSPNSYCPLSFTVVDAPSTCCAWKEWIFHPDVVVSVPSWPIQDPNIALYWQWIPSSDVWSLTTNDSSDRFILRDSTCLPFATGGKVSQLEFRCIVQHGEHSYYSASQPCRKGKYTMRWKSKDRFSNEDKDDACNLDWDCCILVVVSHEKWIQQEDIVIPYVRVVFKYWLENASSLTWQLEWHDKCDILEPGKSVILSEAMIHSTVFLLPISNENREEEEEGRIELQLAQVRERISKGYSAIFGLCGYPFSMQIQHCNNRMQQEHFQIVCVDCPPTSIRFVNLSNSLFRIAIGKNSVSYGQHGEYLLGNGQTISMQHSVLLLLLMDKHPIYFYVVQSGKHRLLYCWQVHFTVGFVARKERWIFYCIRRGPCWDILILEQQKGEKNTLAKRALWSSCTRYSRATFFVKDIGIALFAMNNDEIAYVCGRKIRLQCNWTQDWYMWLSFAVQDIHIDNQVTTVGRNYVVLMEKARVNPRHDDEDMMRAQVRMWWKKMWAAMGNNSRGLVASWNVVDQLECHIQPCAIRVDSDILESIIWWWTQTLEWTQYYDSYQEEPKQSSYRIHKLTFVEEFQVSDISCSLSFQFGRNGWMGLFRLPWYTSSRSPMKKWEKWIALFGLSIGNIEDAPLLVRRIALDHMEWSSLVRDTSIFYKRDILWGIYAFLGSLNWFGNPNKCWKRIRLAWTQFFQSFLHQPKDIPLVLWKEWIKLQCRMLSSWIESSMGIVRGTLDAVSSAMAYFSVDSWNKSGERVSTSWFLRSIGYAWWRTSQRTLIGMLYGMERFQSWLSRWDVVVAGSGSYEIERWRPIRLSIDCQPLQVFQYRDDVLGNWIWEHWNDVLLGGGGGATGRGRCLGNEKLVLFASLEDHLGMLWTNYRFILCWYSVSIWRGGTKASLEHLLLPRPGVVVVWELWHDQVLRIEKTDRYCIAFTWLPRISSSYLWNVGLSKSLTDMGMIQVHQVTCHDEELANWWLLQLENGFQQKHLVSYSVFHRNGHTFPSLSGQVYTSSHNQGISSWLES</sequence>
<organism evidence="2 3">
    <name type="scientific">Galdieria yellowstonensis</name>
    <dbReference type="NCBI Taxonomy" id="3028027"/>
    <lineage>
        <taxon>Eukaryota</taxon>
        <taxon>Rhodophyta</taxon>
        <taxon>Bangiophyceae</taxon>
        <taxon>Galdieriales</taxon>
        <taxon>Galdieriaceae</taxon>
        <taxon>Galdieria</taxon>
    </lineage>
</organism>
<dbReference type="Proteomes" id="UP001300502">
    <property type="component" value="Unassembled WGS sequence"/>
</dbReference>
<evidence type="ECO:0000313" key="3">
    <source>
        <dbReference type="Proteomes" id="UP001300502"/>
    </source>
</evidence>
<feature type="region of interest" description="Disordered" evidence="1">
    <location>
        <begin position="1363"/>
        <end position="1384"/>
    </location>
</feature>
<protein>
    <submittedName>
        <fullName evidence="2">Uncharacterized protein</fullName>
    </submittedName>
</protein>
<keyword evidence="3" id="KW-1185">Reference proteome</keyword>
<proteinExistence type="predicted"/>
<feature type="compositionally biased region" description="Low complexity" evidence="1">
    <location>
        <begin position="1369"/>
        <end position="1384"/>
    </location>
</feature>
<gene>
    <name evidence="2" type="ORF">GAYE_SCF37G5146</name>
</gene>
<reference evidence="2 3" key="1">
    <citation type="submission" date="2022-07" db="EMBL/GenBank/DDBJ databases">
        <title>Genome-wide signatures of adaptation to extreme environments.</title>
        <authorList>
            <person name="Cho C.H."/>
            <person name="Yoon H.S."/>
        </authorList>
    </citation>
    <scope>NUCLEOTIDE SEQUENCE [LARGE SCALE GENOMIC DNA]</scope>
    <source>
        <strain evidence="2 3">108.79 E11</strain>
    </source>
</reference>
<evidence type="ECO:0000256" key="1">
    <source>
        <dbReference type="SAM" id="MobiDB-lite"/>
    </source>
</evidence>
<accession>A0AAV9IIT7</accession>